<dbReference type="GO" id="GO:0043565">
    <property type="term" value="F:sequence-specific DNA binding"/>
    <property type="evidence" value="ECO:0007669"/>
    <property type="project" value="InterPro"/>
</dbReference>
<evidence type="ECO:0000313" key="6">
    <source>
        <dbReference type="Proteomes" id="UP000534294"/>
    </source>
</evidence>
<gene>
    <name evidence="5" type="ORF">HNQ64_002175</name>
</gene>
<comment type="caution">
    <text evidence="5">The sequence shown here is derived from an EMBL/GenBank/DDBJ whole genome shotgun (WGS) entry which is preliminary data.</text>
</comment>
<dbReference type="Gene3D" id="1.10.10.60">
    <property type="entry name" value="Homeodomain-like"/>
    <property type="match status" value="2"/>
</dbReference>
<keyword evidence="1" id="KW-0805">Transcription regulation</keyword>
<dbReference type="SMART" id="SM00342">
    <property type="entry name" value="HTH_ARAC"/>
    <property type="match status" value="1"/>
</dbReference>
<feature type="domain" description="HTH araC/xylS-type" evidence="4">
    <location>
        <begin position="26"/>
        <end position="99"/>
    </location>
</feature>
<dbReference type="Pfam" id="PF12833">
    <property type="entry name" value="HTH_18"/>
    <property type="match status" value="1"/>
</dbReference>
<feature type="non-terminal residue" evidence="5">
    <location>
        <position position="1"/>
    </location>
</feature>
<protein>
    <submittedName>
        <fullName evidence="5">Transcriptional regulator GlxA family with amidase domain</fullName>
    </submittedName>
</protein>
<accession>A0A7W8DQG6</accession>
<sequence length="106" mass="12104">TMRVKHAIGVNPTQRQYLRSQHLAPIASSGFIRAFREHTGQTPAAYVTATRLRLAGEALVLTDKTIDQIAIEHGFPNRHYFTRIFTQHLGCGPAEFRARQHRRRGR</sequence>
<dbReference type="Proteomes" id="UP000534294">
    <property type="component" value="Unassembled WGS sequence"/>
</dbReference>
<dbReference type="PANTHER" id="PTHR43280">
    <property type="entry name" value="ARAC-FAMILY TRANSCRIPTIONAL REGULATOR"/>
    <property type="match status" value="1"/>
</dbReference>
<dbReference type="GO" id="GO:0003700">
    <property type="term" value="F:DNA-binding transcription factor activity"/>
    <property type="evidence" value="ECO:0007669"/>
    <property type="project" value="InterPro"/>
</dbReference>
<proteinExistence type="predicted"/>
<evidence type="ECO:0000259" key="4">
    <source>
        <dbReference type="PROSITE" id="PS01124"/>
    </source>
</evidence>
<keyword evidence="3" id="KW-0804">Transcription</keyword>
<dbReference type="InterPro" id="IPR020449">
    <property type="entry name" value="Tscrpt_reg_AraC-type_HTH"/>
</dbReference>
<dbReference type="PROSITE" id="PS01124">
    <property type="entry name" value="HTH_ARAC_FAMILY_2"/>
    <property type="match status" value="1"/>
</dbReference>
<dbReference type="PRINTS" id="PR00032">
    <property type="entry name" value="HTHARAC"/>
</dbReference>
<dbReference type="InterPro" id="IPR009057">
    <property type="entry name" value="Homeodomain-like_sf"/>
</dbReference>
<evidence type="ECO:0000256" key="1">
    <source>
        <dbReference type="ARBA" id="ARBA00023015"/>
    </source>
</evidence>
<dbReference type="SUPFAM" id="SSF46689">
    <property type="entry name" value="Homeodomain-like"/>
    <property type="match status" value="1"/>
</dbReference>
<dbReference type="InterPro" id="IPR018060">
    <property type="entry name" value="HTH_AraC"/>
</dbReference>
<organism evidence="5 6">
    <name type="scientific">Prosthecobacter dejongeii</name>
    <dbReference type="NCBI Taxonomy" id="48465"/>
    <lineage>
        <taxon>Bacteria</taxon>
        <taxon>Pseudomonadati</taxon>
        <taxon>Verrucomicrobiota</taxon>
        <taxon>Verrucomicrobiia</taxon>
        <taxon>Verrucomicrobiales</taxon>
        <taxon>Verrucomicrobiaceae</taxon>
        <taxon>Prosthecobacter</taxon>
    </lineage>
</organism>
<evidence type="ECO:0000256" key="3">
    <source>
        <dbReference type="ARBA" id="ARBA00023163"/>
    </source>
</evidence>
<dbReference type="RefSeq" id="WP_184208249.1">
    <property type="nucleotide sequence ID" value="NZ_JACHIF010000003.1"/>
</dbReference>
<evidence type="ECO:0000313" key="5">
    <source>
        <dbReference type="EMBL" id="MBB5037926.1"/>
    </source>
</evidence>
<dbReference type="AlphaFoldDB" id="A0A7W8DQG6"/>
<name>A0A7W8DQG6_9BACT</name>
<keyword evidence="2" id="KW-0238">DNA-binding</keyword>
<dbReference type="EMBL" id="JACHIF010000003">
    <property type="protein sequence ID" value="MBB5037926.1"/>
    <property type="molecule type" value="Genomic_DNA"/>
</dbReference>
<dbReference type="PANTHER" id="PTHR43280:SF2">
    <property type="entry name" value="HTH-TYPE TRANSCRIPTIONAL REGULATOR EXSA"/>
    <property type="match status" value="1"/>
</dbReference>
<keyword evidence="6" id="KW-1185">Reference proteome</keyword>
<reference evidence="5 6" key="1">
    <citation type="submission" date="2020-08" db="EMBL/GenBank/DDBJ databases">
        <title>Genomic Encyclopedia of Type Strains, Phase IV (KMG-IV): sequencing the most valuable type-strain genomes for metagenomic binning, comparative biology and taxonomic classification.</title>
        <authorList>
            <person name="Goeker M."/>
        </authorList>
    </citation>
    <scope>NUCLEOTIDE SEQUENCE [LARGE SCALE GENOMIC DNA]</scope>
    <source>
        <strain evidence="5 6">DSM 12251</strain>
    </source>
</reference>
<evidence type="ECO:0000256" key="2">
    <source>
        <dbReference type="ARBA" id="ARBA00023125"/>
    </source>
</evidence>